<feature type="active site" description="Proton acceptor" evidence="12">
    <location>
        <position position="572"/>
    </location>
</feature>
<reference evidence="14 15" key="1">
    <citation type="journal article" date="2017" name="BMC Genomics">
        <title>Comparative genomic and phylogenomic analyses of the Bifidobacteriaceae family.</title>
        <authorList>
            <person name="Lugli G.A."/>
            <person name="Milani C."/>
            <person name="Turroni F."/>
            <person name="Duranti S."/>
            <person name="Mancabelli L."/>
            <person name="Mangifesta M."/>
            <person name="Ferrario C."/>
            <person name="Modesto M."/>
            <person name="Mattarelli P."/>
            <person name="Jiri K."/>
            <person name="van Sinderen D."/>
            <person name="Ventura M."/>
        </authorList>
    </citation>
    <scope>NUCLEOTIDE SEQUENCE [LARGE SCALE GENOMIC DNA]</scope>
    <source>
        <strain evidence="14 15">DSM 28807</strain>
    </source>
</reference>
<dbReference type="PROSITE" id="PS50932">
    <property type="entry name" value="HTH_LACI_2"/>
    <property type="match status" value="1"/>
</dbReference>
<feature type="binding site" evidence="12">
    <location>
        <position position="605"/>
    </location>
    <ligand>
        <name>K(+)</name>
        <dbReference type="ChEBI" id="CHEBI:29103"/>
    </ligand>
</feature>
<dbReference type="SMART" id="SM00354">
    <property type="entry name" value="HTH_LACI"/>
    <property type="match status" value="1"/>
</dbReference>
<comment type="caution">
    <text evidence="12">Lacks conserved residue(s) required for the propagation of feature annotation.</text>
</comment>
<dbReference type="InterPro" id="IPR011877">
    <property type="entry name" value="Ribokinase"/>
</dbReference>
<evidence type="ECO:0000256" key="10">
    <source>
        <dbReference type="ARBA" id="ARBA00022958"/>
    </source>
</evidence>
<comment type="caution">
    <text evidence="14">The sequence shown here is derived from an EMBL/GenBank/DDBJ whole genome shotgun (WGS) entry which is preliminary data.</text>
</comment>
<dbReference type="GO" id="GO:0046872">
    <property type="term" value="F:metal ion binding"/>
    <property type="evidence" value="ECO:0007669"/>
    <property type="project" value="UniProtKB-KW"/>
</dbReference>
<comment type="similarity">
    <text evidence="1">Belongs to the carbohydrate kinase pfkB family.</text>
</comment>
<feature type="binding site" evidence="12">
    <location>
        <begin position="335"/>
        <end position="337"/>
    </location>
    <ligand>
        <name>substrate</name>
    </ligand>
</feature>
<comment type="subunit">
    <text evidence="12">Homodimer.</text>
</comment>
<dbReference type="GO" id="GO:0006355">
    <property type="term" value="P:regulation of DNA-templated transcription"/>
    <property type="evidence" value="ECO:0007669"/>
    <property type="project" value="InterPro"/>
</dbReference>
<comment type="activity regulation">
    <text evidence="12">Activated by a monovalent cation that binds near, but not in, the active site. The most likely occupant of the site in vivo is potassium. Ion binding induces a conformational change that may alter substrate affinity.</text>
</comment>
<dbReference type="STRING" id="1603886.GCA_001895165_02120"/>
<feature type="binding site" evidence="12">
    <location>
        <position position="464"/>
    </location>
    <ligand>
        <name>substrate</name>
    </ligand>
</feature>
<dbReference type="Pfam" id="PF00294">
    <property type="entry name" value="PfkB"/>
    <property type="match status" value="1"/>
</dbReference>
<keyword evidence="7 12" id="KW-0418">Kinase</keyword>
<dbReference type="PANTHER" id="PTHR10584:SF166">
    <property type="entry name" value="RIBOKINASE"/>
    <property type="match status" value="1"/>
</dbReference>
<comment type="cofactor">
    <cofactor evidence="12">
        <name>Mg(2+)</name>
        <dbReference type="ChEBI" id="CHEBI:18420"/>
    </cofactor>
    <text evidence="12">Requires a divalent cation, most likely magnesium in vivo, as an electrophilic catalyst to aid phosphoryl group transfer. It is the chelate of the metal and the nucleotide that is the actual substrate.</text>
</comment>
<dbReference type="CDD" id="cd01174">
    <property type="entry name" value="ribokinase"/>
    <property type="match status" value="1"/>
</dbReference>
<organism evidence="14 15">
    <name type="scientific">Bifidobacterium lemurum</name>
    <dbReference type="NCBI Taxonomy" id="1603886"/>
    <lineage>
        <taxon>Bacteria</taxon>
        <taxon>Bacillati</taxon>
        <taxon>Actinomycetota</taxon>
        <taxon>Actinomycetes</taxon>
        <taxon>Bifidobacteriales</taxon>
        <taxon>Bifidobacteriaceae</taxon>
        <taxon>Bifidobacterium</taxon>
    </lineage>
</organism>
<feature type="binding site" evidence="12">
    <location>
        <position position="566"/>
    </location>
    <ligand>
        <name>K(+)</name>
        <dbReference type="ChEBI" id="CHEBI:29103"/>
    </ligand>
</feature>
<comment type="similarity">
    <text evidence="12">Belongs to the carbohydrate kinase PfkB family. Ribokinase subfamily.</text>
</comment>
<dbReference type="InterPro" id="IPR028082">
    <property type="entry name" value="Peripla_BP_I"/>
</dbReference>
<dbReference type="InterPro" id="IPR029056">
    <property type="entry name" value="Ribokinase-like"/>
</dbReference>
<dbReference type="PROSITE" id="PS00583">
    <property type="entry name" value="PFKB_KINASES_1"/>
    <property type="match status" value="1"/>
</dbReference>
<dbReference type="Pfam" id="PF00532">
    <property type="entry name" value="Peripla_BP_1"/>
    <property type="match status" value="1"/>
</dbReference>
<dbReference type="UniPathway" id="UPA00916">
    <property type="reaction ID" value="UER00889"/>
</dbReference>
<dbReference type="InterPro" id="IPR010982">
    <property type="entry name" value="Lambda_DNA-bd_dom_sf"/>
</dbReference>
<comment type="function">
    <text evidence="12">Catalyzes the phosphorylation of ribose at O-5 in a reaction requiring ATP and magnesium. The resulting D-ribose-5-phosphate can then be used either for sythesis of nucleotides, histidine, and tryptophan, or as a component of the pentose phosphate pathway.</text>
</comment>
<dbReference type="EMBL" id="MWWX01000007">
    <property type="protein sequence ID" value="OZG61949.1"/>
    <property type="molecule type" value="Genomic_DNA"/>
</dbReference>
<evidence type="ECO:0000313" key="15">
    <source>
        <dbReference type="Proteomes" id="UP000216352"/>
    </source>
</evidence>
<dbReference type="SUPFAM" id="SSF53822">
    <property type="entry name" value="Periplasmic binding protein-like I"/>
    <property type="match status" value="1"/>
</dbReference>
<dbReference type="GO" id="GO:0019303">
    <property type="term" value="P:D-ribose catabolic process"/>
    <property type="evidence" value="ECO:0007669"/>
    <property type="project" value="UniProtKB-UniRule"/>
</dbReference>
<dbReference type="CDD" id="cd01392">
    <property type="entry name" value="HTH_LacI"/>
    <property type="match status" value="1"/>
</dbReference>
<keyword evidence="8 12" id="KW-0067">ATP-binding</keyword>
<dbReference type="OrthoDB" id="9775849at2"/>
<feature type="binding site" evidence="12">
    <location>
        <position position="568"/>
    </location>
    <ligand>
        <name>K(+)</name>
        <dbReference type="ChEBI" id="CHEBI:29103"/>
    </ligand>
</feature>
<evidence type="ECO:0000259" key="13">
    <source>
        <dbReference type="PROSITE" id="PS50932"/>
    </source>
</evidence>
<name>A0A261FS24_9BIFI</name>
<feature type="binding site" evidence="12">
    <location>
        <position position="572"/>
    </location>
    <ligand>
        <name>substrate</name>
    </ligand>
</feature>
<dbReference type="Gene3D" id="3.40.50.2300">
    <property type="match status" value="2"/>
</dbReference>
<dbReference type="HAMAP" id="MF_01987">
    <property type="entry name" value="Ribokinase"/>
    <property type="match status" value="1"/>
</dbReference>
<dbReference type="PANTHER" id="PTHR10584">
    <property type="entry name" value="SUGAR KINASE"/>
    <property type="match status" value="1"/>
</dbReference>
<dbReference type="InterPro" id="IPR002139">
    <property type="entry name" value="Ribo/fructo_kinase"/>
</dbReference>
<dbReference type="Gene3D" id="1.10.260.40">
    <property type="entry name" value="lambda repressor-like DNA-binding domains"/>
    <property type="match status" value="1"/>
</dbReference>
<evidence type="ECO:0000256" key="4">
    <source>
        <dbReference type="ARBA" id="ARBA00022679"/>
    </source>
</evidence>
<keyword evidence="11 12" id="KW-0119">Carbohydrate metabolism</keyword>
<keyword evidence="15" id="KW-1185">Reference proteome</keyword>
<feature type="binding site" evidence="12">
    <location>
        <begin position="540"/>
        <end position="545"/>
    </location>
    <ligand>
        <name>ATP</name>
        <dbReference type="ChEBI" id="CHEBI:30616"/>
    </ligand>
</feature>
<dbReference type="GO" id="GO:0004747">
    <property type="term" value="F:ribokinase activity"/>
    <property type="evidence" value="ECO:0007669"/>
    <property type="project" value="UniProtKB-UniRule"/>
</dbReference>
<dbReference type="InterPro" id="IPR002173">
    <property type="entry name" value="Carboh/pur_kinase_PfkB_CS"/>
</dbReference>
<keyword evidence="9 12" id="KW-0460">Magnesium</keyword>
<dbReference type="GO" id="GO:0005737">
    <property type="term" value="C:cytoplasm"/>
    <property type="evidence" value="ECO:0007669"/>
    <property type="project" value="UniProtKB-SubCell"/>
</dbReference>
<proteinExistence type="inferred from homology"/>
<evidence type="ECO:0000256" key="5">
    <source>
        <dbReference type="ARBA" id="ARBA00022723"/>
    </source>
</evidence>
<accession>A0A261FS24</accession>
<comment type="catalytic activity">
    <reaction evidence="12">
        <text>D-ribose + ATP = D-ribose 5-phosphate + ADP + H(+)</text>
        <dbReference type="Rhea" id="RHEA:13697"/>
        <dbReference type="ChEBI" id="CHEBI:15378"/>
        <dbReference type="ChEBI" id="CHEBI:30616"/>
        <dbReference type="ChEBI" id="CHEBI:47013"/>
        <dbReference type="ChEBI" id="CHEBI:78346"/>
        <dbReference type="ChEBI" id="CHEBI:456216"/>
        <dbReference type="EC" id="2.7.1.15"/>
    </reaction>
</comment>
<evidence type="ECO:0000313" key="14">
    <source>
        <dbReference type="EMBL" id="OZG61949.1"/>
    </source>
</evidence>
<keyword evidence="4 12" id="KW-0808">Transferase</keyword>
<dbReference type="InterPro" id="IPR011611">
    <property type="entry name" value="PfkB_dom"/>
</dbReference>
<keyword evidence="5 12" id="KW-0479">Metal-binding</keyword>
<dbReference type="AlphaFoldDB" id="A0A261FS24"/>
<sequence>MNIKDIAHIAGVSPSTVSKIVNGKDQSISPETREKVLRIVREYHYAPYSSTPKTTKSWSIGVLLRSSISFDTTLDGIVQTAQASGYGTMVFNSYSDAEQEMKNIAALGKHRVDGVIWEPAAPDSLSRRDSIDRLDIPALTIGPHGGDESLLLPYTEAAYRLTEELIMRGHKGIACLLTRGRRTEDFLAGFKRCLFDHGMPFDDAMVFYELDDTLVGGISGHTTTGVVSSHYRMALEFHQLMGSLHYSLPDDVSLVSIRNDTNETLAYPGSTEISTYTIRNADFGSYLCAKLITAIERSDEPPHSFVQEFHLDNTSTLSAPSSMNRKKITVVGSLHIDNCLSVPKLPTEGSTVTAALSSVAPGGKGINQAVGVAKLGHRVSLIGNVGSDPDADFIFREMSRWGIDASGITRRAQSKTGTAFIFVDANGDSMISLMPGANDTLSPQDIADKDQLFENTGYCLVQSEIPLAAVEAACRAAHRHHASTILKPSNCDHLPHEVLAEVDILVPSENELNALIDGDGTISDKARALIDGGAGCVIVTLGERGCTLFSADAERHFPAADFTPVDNTGAGDAFISALASYLMYGRTLEESIEVATVAAGYSITREGATTSLIDRSALEARLLNMDL</sequence>
<feature type="binding site" evidence="12">
    <location>
        <position position="602"/>
    </location>
    <ligand>
        <name>K(+)</name>
        <dbReference type="ChEBI" id="CHEBI:29103"/>
    </ligand>
</feature>
<evidence type="ECO:0000256" key="3">
    <source>
        <dbReference type="ARBA" id="ARBA00016943"/>
    </source>
</evidence>
<dbReference type="EC" id="2.7.1.15" evidence="2 12"/>
<feature type="domain" description="HTH lacI-type" evidence="13">
    <location>
        <begin position="1"/>
        <end position="47"/>
    </location>
</feature>
<dbReference type="InterPro" id="IPR001761">
    <property type="entry name" value="Peripla_BP/Lac1_sug-bd_dom"/>
</dbReference>
<dbReference type="GO" id="GO:0005524">
    <property type="term" value="F:ATP binding"/>
    <property type="evidence" value="ECO:0007669"/>
    <property type="project" value="UniProtKB-UniRule"/>
</dbReference>
<dbReference type="Proteomes" id="UP000216352">
    <property type="component" value="Unassembled WGS sequence"/>
</dbReference>
<evidence type="ECO:0000256" key="12">
    <source>
        <dbReference type="HAMAP-Rule" id="MF_01987"/>
    </source>
</evidence>
<dbReference type="SUPFAM" id="SSF47413">
    <property type="entry name" value="lambda repressor-like DNA-binding domains"/>
    <property type="match status" value="1"/>
</dbReference>
<comment type="pathway">
    <text evidence="12">Carbohydrate metabolism; D-ribose degradation; D-ribose 5-phosphate from beta-D-ribopyranose: step 2/2.</text>
</comment>
<dbReference type="InterPro" id="IPR000843">
    <property type="entry name" value="HTH_LacI"/>
</dbReference>
<feature type="binding site" evidence="12">
    <location>
        <begin position="571"/>
        <end position="572"/>
    </location>
    <ligand>
        <name>ATP</name>
        <dbReference type="ChEBI" id="CHEBI:30616"/>
    </ligand>
</feature>
<dbReference type="Gene3D" id="3.40.1190.20">
    <property type="match status" value="1"/>
</dbReference>
<protein>
    <recommendedName>
        <fullName evidence="3 12">Ribokinase</fullName>
        <shortName evidence="12">RK</shortName>
        <ecNumber evidence="2 12">2.7.1.15</ecNumber>
    </recommendedName>
</protein>
<keyword evidence="6 12" id="KW-0547">Nucleotide-binding</keyword>
<feature type="binding site" evidence="12">
    <location>
        <position position="607"/>
    </location>
    <ligand>
        <name>K(+)</name>
        <dbReference type="ChEBI" id="CHEBI:29103"/>
    </ligand>
</feature>
<dbReference type="CDD" id="cd06267">
    <property type="entry name" value="PBP1_LacI_sugar_binding-like"/>
    <property type="match status" value="1"/>
</dbReference>
<evidence type="ECO:0000256" key="6">
    <source>
        <dbReference type="ARBA" id="ARBA00022741"/>
    </source>
</evidence>
<dbReference type="RefSeq" id="WP_072726958.1">
    <property type="nucleotide sequence ID" value="NZ_BDIS01000028.1"/>
</dbReference>
<evidence type="ECO:0000256" key="11">
    <source>
        <dbReference type="ARBA" id="ARBA00023277"/>
    </source>
</evidence>
<dbReference type="GO" id="GO:0003677">
    <property type="term" value="F:DNA binding"/>
    <property type="evidence" value="ECO:0007669"/>
    <property type="project" value="InterPro"/>
</dbReference>
<evidence type="ECO:0000256" key="1">
    <source>
        <dbReference type="ARBA" id="ARBA00005380"/>
    </source>
</evidence>
<feature type="binding site" evidence="12">
    <location>
        <position position="611"/>
    </location>
    <ligand>
        <name>K(+)</name>
        <dbReference type="ChEBI" id="CHEBI:29103"/>
    </ligand>
</feature>
<keyword evidence="12" id="KW-0963">Cytoplasm</keyword>
<evidence type="ECO:0000256" key="2">
    <source>
        <dbReference type="ARBA" id="ARBA00012035"/>
    </source>
</evidence>
<feature type="binding site" evidence="12">
    <location>
        <begin position="363"/>
        <end position="367"/>
    </location>
    <ligand>
        <name>substrate</name>
    </ligand>
</feature>
<comment type="subcellular location">
    <subcellularLocation>
        <location evidence="12">Cytoplasm</location>
    </subcellularLocation>
</comment>
<dbReference type="PRINTS" id="PR00990">
    <property type="entry name" value="RIBOKINASE"/>
</dbReference>
<evidence type="ECO:0000256" key="7">
    <source>
        <dbReference type="ARBA" id="ARBA00022777"/>
    </source>
</evidence>
<dbReference type="SUPFAM" id="SSF53613">
    <property type="entry name" value="Ribokinase-like"/>
    <property type="match status" value="1"/>
</dbReference>
<dbReference type="Pfam" id="PF00356">
    <property type="entry name" value="LacI"/>
    <property type="match status" value="1"/>
</dbReference>
<evidence type="ECO:0000256" key="8">
    <source>
        <dbReference type="ARBA" id="ARBA00022840"/>
    </source>
</evidence>
<evidence type="ECO:0000256" key="9">
    <source>
        <dbReference type="ARBA" id="ARBA00022842"/>
    </source>
</evidence>
<keyword evidence="10 12" id="KW-0630">Potassium</keyword>
<gene>
    <name evidence="12" type="primary">rbsK</name>
    <name evidence="14" type="ORF">BLEM_1258</name>
</gene>
<dbReference type="PROSITE" id="PS00356">
    <property type="entry name" value="HTH_LACI_1"/>
    <property type="match status" value="1"/>
</dbReference>